<proteinExistence type="predicted"/>
<sequence>MSKSSQSSPLSLYKACPQGLGTNGSHACDAATCGSPFQLPSDRQLITHPSKPCKCEQGFGGANCNICQGSTSCQDVRNRSSISGPFTDQLVCHQQPEAVTTTYIDCNVNQKTISAVFPGDIKLTVSKVVLSDNFTETGLASWPSQAGTLLSQLWLDGEEQFYCQASECRQSNSSQAVSTKGSGLGASDYSCRNLECYCIPGTDMCGQGVFDLSPVINHLNGSFSLKCDFFDPATAAGDSACSMNGGELLKTTFGDSGIPLQNCTFGSCLGQNELEIFYANQSVESGPNLNSHLSRAIVGGLVAIGLLIASIFTAILLGIIFHRRATRTEESLARGALGLRWDDLSYRLPEKMPGHRRGKLAKRNILESVSGKLEPGSMVAILGPSGAGKSTLLDILAGRNKSGRISGYISLLHRDAQDHQVTVDDVSKIMAYVDQDDHLPPYSTVREALHFAAKLGLPEAVGSRDRQEEINQVLERLDLLPVAEKMIGDDQTRGISGGEKRRVSIGMALVQRPSILLADEPLSGLDSRTALRVVSSLRDRTRYGSSRWSPASIILTVHQPSSEIFLAFDKVILLAEGQKMFEGKPTDAFLWCASQGHPCPENRSVAEHMVNMAFQPGLFKPSSVREDLVESIVVPSPRQQEEMEEEKALETEVMMARKSCADKVRGPKSKTSTWNQVVTLTERIFKTNARDYSSLLFHILGSVIVGFFIGGCFFRVKTTISGFQNRVGSMFFIFTLSSFSALSAATGLHKERRRMIRERADGFYHPMAWLISHLMFDLLLLRAVPAITLTSIVYWMVGLRSSARAFFEFLIIAVIFNIDMAAYNMILAALFEDLSLAILLSVLGILLNLGFGGFLLNLSNIPGAIHWVQYLCPMKFALEAAASIQLHGLMIQDKVSGLNISISVSAFAPSLFGFKENAYYNDLIVLSLAFLLPFILVLTFTVIWRLKEVR</sequence>
<keyword evidence="2" id="KW-1185">Reference proteome</keyword>
<dbReference type="Proteomes" id="UP000245626">
    <property type="component" value="Unassembled WGS sequence"/>
</dbReference>
<reference evidence="1 2" key="1">
    <citation type="journal article" date="2018" name="Mol. Biol. Evol.">
        <title>Broad Genomic Sampling Reveals a Smut Pathogenic Ancestry of the Fungal Clade Ustilaginomycotina.</title>
        <authorList>
            <person name="Kijpornyongpan T."/>
            <person name="Mondo S.J."/>
            <person name="Barry K."/>
            <person name="Sandor L."/>
            <person name="Lee J."/>
            <person name="Lipzen A."/>
            <person name="Pangilinan J."/>
            <person name="LaButti K."/>
            <person name="Hainaut M."/>
            <person name="Henrissat B."/>
            <person name="Grigoriev I.V."/>
            <person name="Spatafora J.W."/>
            <person name="Aime M.C."/>
        </authorList>
    </citation>
    <scope>NUCLEOTIDE SEQUENCE [LARGE SCALE GENOMIC DNA]</scope>
    <source>
        <strain evidence="1 2">SA 807</strain>
    </source>
</reference>
<protein>
    <submittedName>
        <fullName evidence="1">Uncharacterized protein</fullName>
    </submittedName>
</protein>
<organism evidence="1 2">
    <name type="scientific">Violaceomyces palustris</name>
    <dbReference type="NCBI Taxonomy" id="1673888"/>
    <lineage>
        <taxon>Eukaryota</taxon>
        <taxon>Fungi</taxon>
        <taxon>Dikarya</taxon>
        <taxon>Basidiomycota</taxon>
        <taxon>Ustilaginomycotina</taxon>
        <taxon>Ustilaginomycetes</taxon>
        <taxon>Violaceomycetales</taxon>
        <taxon>Violaceomycetaceae</taxon>
        <taxon>Violaceomyces</taxon>
    </lineage>
</organism>
<evidence type="ECO:0000313" key="1">
    <source>
        <dbReference type="EMBL" id="PWN47887.1"/>
    </source>
</evidence>
<gene>
    <name evidence="1" type="ORF">IE53DRAFT_225691</name>
</gene>
<dbReference type="EMBL" id="KZ820316">
    <property type="protein sequence ID" value="PWN47887.1"/>
    <property type="molecule type" value="Genomic_DNA"/>
</dbReference>
<accession>A0ACD0NQ06</accession>
<evidence type="ECO:0000313" key="2">
    <source>
        <dbReference type="Proteomes" id="UP000245626"/>
    </source>
</evidence>
<name>A0ACD0NQ06_9BASI</name>